<dbReference type="GO" id="GO:0008360">
    <property type="term" value="P:regulation of cell shape"/>
    <property type="evidence" value="ECO:0007669"/>
    <property type="project" value="UniProtKB-KW"/>
</dbReference>
<evidence type="ECO:0000256" key="11">
    <source>
        <dbReference type="ARBA" id="ARBA00022984"/>
    </source>
</evidence>
<evidence type="ECO:0000256" key="9">
    <source>
        <dbReference type="ARBA" id="ARBA00022801"/>
    </source>
</evidence>
<dbReference type="NCBIfam" id="TIGR02074">
    <property type="entry name" value="PBP_1a_fam"/>
    <property type="match status" value="1"/>
</dbReference>
<evidence type="ECO:0000256" key="10">
    <source>
        <dbReference type="ARBA" id="ARBA00022960"/>
    </source>
</evidence>
<dbReference type="Pfam" id="PF00905">
    <property type="entry name" value="Transpeptidase"/>
    <property type="match status" value="1"/>
</dbReference>
<dbReference type="Pfam" id="PF17957">
    <property type="entry name" value="Big_7"/>
    <property type="match status" value="1"/>
</dbReference>
<dbReference type="GO" id="GO:0005886">
    <property type="term" value="C:plasma membrane"/>
    <property type="evidence" value="ECO:0007669"/>
    <property type="project" value="UniProtKB-SubCell"/>
</dbReference>
<keyword evidence="9" id="KW-0378">Hydrolase</keyword>
<proteinExistence type="inferred from homology"/>
<evidence type="ECO:0000256" key="6">
    <source>
        <dbReference type="ARBA" id="ARBA00022670"/>
    </source>
</evidence>
<evidence type="ECO:0000259" key="19">
    <source>
        <dbReference type="Pfam" id="PF00905"/>
    </source>
</evidence>
<comment type="catalytic activity">
    <reaction evidence="16">
        <text>[GlcNAc-(1-&gt;4)-Mur2Ac(oyl-L-Ala-gamma-D-Glu-L-Lys-D-Ala-D-Ala)](n)-di-trans,octa-cis-undecaprenyl diphosphate + beta-D-GlcNAc-(1-&gt;4)-Mur2Ac(oyl-L-Ala-gamma-D-Glu-L-Lys-D-Ala-D-Ala)-di-trans,octa-cis-undecaprenyl diphosphate = [GlcNAc-(1-&gt;4)-Mur2Ac(oyl-L-Ala-gamma-D-Glu-L-Lys-D-Ala-D-Ala)](n+1)-di-trans,octa-cis-undecaprenyl diphosphate + di-trans,octa-cis-undecaprenyl diphosphate + H(+)</text>
        <dbReference type="Rhea" id="RHEA:23708"/>
        <dbReference type="Rhea" id="RHEA-COMP:9602"/>
        <dbReference type="Rhea" id="RHEA-COMP:9603"/>
        <dbReference type="ChEBI" id="CHEBI:15378"/>
        <dbReference type="ChEBI" id="CHEBI:58405"/>
        <dbReference type="ChEBI" id="CHEBI:60033"/>
        <dbReference type="ChEBI" id="CHEBI:78435"/>
        <dbReference type="EC" id="2.4.99.28"/>
    </reaction>
</comment>
<keyword evidence="13" id="KW-0511">Multifunctional enzyme</keyword>
<dbReference type="GO" id="GO:0006508">
    <property type="term" value="P:proteolysis"/>
    <property type="evidence" value="ECO:0007669"/>
    <property type="project" value="UniProtKB-KW"/>
</dbReference>
<dbReference type="GO" id="GO:0009002">
    <property type="term" value="F:serine-type D-Ala-D-Ala carboxypeptidase activity"/>
    <property type="evidence" value="ECO:0007669"/>
    <property type="project" value="UniProtKB-EC"/>
</dbReference>
<evidence type="ECO:0000313" key="21">
    <source>
        <dbReference type="EMBL" id="KKR99517.1"/>
    </source>
</evidence>
<dbReference type="PANTHER" id="PTHR32282:SF11">
    <property type="entry name" value="PENICILLIN-BINDING PROTEIN 1B"/>
    <property type="match status" value="1"/>
</dbReference>
<feature type="transmembrane region" description="Helical" evidence="18">
    <location>
        <begin position="45"/>
        <end position="67"/>
    </location>
</feature>
<evidence type="ECO:0000256" key="5">
    <source>
        <dbReference type="ARBA" id="ARBA00022645"/>
    </source>
</evidence>
<keyword evidence="14" id="KW-0961">Cell wall biogenesis/degradation</keyword>
<comment type="similarity">
    <text evidence="3">In the N-terminal section; belongs to the glycosyltransferase 51 family.</text>
</comment>
<reference evidence="21 22" key="1">
    <citation type="journal article" date="2015" name="Nature">
        <title>rRNA introns, odd ribosomes, and small enigmatic genomes across a large radiation of phyla.</title>
        <authorList>
            <person name="Brown C.T."/>
            <person name="Hug L.A."/>
            <person name="Thomas B.C."/>
            <person name="Sharon I."/>
            <person name="Castelle C.J."/>
            <person name="Singh A."/>
            <person name="Wilkins M.J."/>
            <person name="Williams K.H."/>
            <person name="Banfield J.F."/>
        </authorList>
    </citation>
    <scope>NUCLEOTIDE SEQUENCE [LARGE SCALE GENOMIC DNA]</scope>
</reference>
<dbReference type="Gene3D" id="1.10.3810.10">
    <property type="entry name" value="Biosynthetic peptidoglycan transglycosylase-like"/>
    <property type="match status" value="1"/>
</dbReference>
<keyword evidence="10" id="KW-0133">Cell shape</keyword>
<evidence type="ECO:0000256" key="8">
    <source>
        <dbReference type="ARBA" id="ARBA00022679"/>
    </source>
</evidence>
<feature type="region of interest" description="Disordered" evidence="17">
    <location>
        <begin position="946"/>
        <end position="978"/>
    </location>
</feature>
<dbReference type="Pfam" id="PF00912">
    <property type="entry name" value="Transgly"/>
    <property type="match status" value="1"/>
</dbReference>
<dbReference type="Gene3D" id="2.60.40.10">
    <property type="entry name" value="Immunoglobulins"/>
    <property type="match status" value="1"/>
</dbReference>
<dbReference type="InterPro" id="IPR001264">
    <property type="entry name" value="Glyco_trans_51"/>
</dbReference>
<keyword evidence="8" id="KW-0808">Transferase</keyword>
<dbReference type="SUPFAM" id="SSF56601">
    <property type="entry name" value="beta-lactamase/transpeptidase-like"/>
    <property type="match status" value="1"/>
</dbReference>
<evidence type="ECO:0000256" key="17">
    <source>
        <dbReference type="SAM" id="MobiDB-lite"/>
    </source>
</evidence>
<evidence type="ECO:0000256" key="7">
    <source>
        <dbReference type="ARBA" id="ARBA00022676"/>
    </source>
</evidence>
<dbReference type="GO" id="GO:0071555">
    <property type="term" value="P:cell wall organization"/>
    <property type="evidence" value="ECO:0007669"/>
    <property type="project" value="UniProtKB-KW"/>
</dbReference>
<dbReference type="AlphaFoldDB" id="A0A0G0YGM9"/>
<dbReference type="GO" id="GO:0008658">
    <property type="term" value="F:penicillin binding"/>
    <property type="evidence" value="ECO:0007669"/>
    <property type="project" value="InterPro"/>
</dbReference>
<comment type="caution">
    <text evidence="21">The sequence shown here is derived from an EMBL/GenBank/DDBJ whole genome shotgun (WGS) entry which is preliminary data.</text>
</comment>
<dbReference type="SUPFAM" id="SSF53955">
    <property type="entry name" value="Lysozyme-like"/>
    <property type="match status" value="1"/>
</dbReference>
<evidence type="ECO:0000256" key="2">
    <source>
        <dbReference type="ARBA" id="ARBA00007090"/>
    </source>
</evidence>
<comment type="catalytic activity">
    <reaction evidence="15">
        <text>Preferential cleavage: (Ac)2-L-Lys-D-Ala-|-D-Ala. Also transpeptidation of peptidyl-alanyl moieties that are N-acyl substituents of D-alanine.</text>
        <dbReference type="EC" id="3.4.16.4"/>
    </reaction>
</comment>
<evidence type="ECO:0000256" key="4">
    <source>
        <dbReference type="ARBA" id="ARBA00022475"/>
    </source>
</evidence>
<dbReference type="InterPro" id="IPR023346">
    <property type="entry name" value="Lysozyme-like_dom_sf"/>
</dbReference>
<dbReference type="InterPro" id="IPR050396">
    <property type="entry name" value="Glycosyltr_51/Transpeptidase"/>
</dbReference>
<evidence type="ECO:0000256" key="18">
    <source>
        <dbReference type="SAM" id="Phobius"/>
    </source>
</evidence>
<keyword evidence="7" id="KW-0328">Glycosyltransferase</keyword>
<keyword evidence="5" id="KW-0121">Carboxypeptidase</keyword>
<dbReference type="GO" id="GO:0009252">
    <property type="term" value="P:peptidoglycan biosynthetic process"/>
    <property type="evidence" value="ECO:0007669"/>
    <property type="project" value="UniProtKB-KW"/>
</dbReference>
<evidence type="ECO:0000256" key="13">
    <source>
        <dbReference type="ARBA" id="ARBA00023268"/>
    </source>
</evidence>
<feature type="domain" description="Glycosyl transferase family 51" evidence="20">
    <location>
        <begin position="96"/>
        <end position="267"/>
    </location>
</feature>
<evidence type="ECO:0000256" key="1">
    <source>
        <dbReference type="ARBA" id="ARBA00004236"/>
    </source>
</evidence>
<dbReference type="Gene3D" id="3.40.710.10">
    <property type="entry name" value="DD-peptidase/beta-lactamase superfamily"/>
    <property type="match status" value="1"/>
</dbReference>
<evidence type="ECO:0000256" key="16">
    <source>
        <dbReference type="ARBA" id="ARBA00049902"/>
    </source>
</evidence>
<dbReference type="InterPro" id="IPR036950">
    <property type="entry name" value="PBP_transglycosylase"/>
</dbReference>
<keyword evidence="12 18" id="KW-0472">Membrane</keyword>
<name>A0A0G0YGM9_9BACT</name>
<accession>A0A0G0YGM9</accession>
<protein>
    <submittedName>
        <fullName evidence="21">Uncharacterized protein</fullName>
    </submittedName>
</protein>
<evidence type="ECO:0000256" key="15">
    <source>
        <dbReference type="ARBA" id="ARBA00034000"/>
    </source>
</evidence>
<feature type="domain" description="Penicillin-binding protein transpeptidase" evidence="19">
    <location>
        <begin position="358"/>
        <end position="637"/>
    </location>
</feature>
<comment type="similarity">
    <text evidence="2">In the C-terminal section; belongs to the transpeptidase family.</text>
</comment>
<evidence type="ECO:0000256" key="3">
    <source>
        <dbReference type="ARBA" id="ARBA00007739"/>
    </source>
</evidence>
<dbReference type="GO" id="GO:0030288">
    <property type="term" value="C:outer membrane-bounded periplasmic space"/>
    <property type="evidence" value="ECO:0007669"/>
    <property type="project" value="TreeGrafter"/>
</dbReference>
<keyword evidence="4" id="KW-1003">Cell membrane</keyword>
<feature type="compositionally biased region" description="Acidic residues" evidence="17">
    <location>
        <begin position="969"/>
        <end position="978"/>
    </location>
</feature>
<dbReference type="Proteomes" id="UP000033930">
    <property type="component" value="Unassembled WGS sequence"/>
</dbReference>
<dbReference type="InterPro" id="IPR013783">
    <property type="entry name" value="Ig-like_fold"/>
</dbReference>
<dbReference type="InterPro" id="IPR001460">
    <property type="entry name" value="PCN-bd_Tpept"/>
</dbReference>
<organism evidence="21 22">
    <name type="scientific">Candidatus Uhrbacteria bacterium GW2011_GWC1_41_20</name>
    <dbReference type="NCBI Taxonomy" id="1618983"/>
    <lineage>
        <taxon>Bacteria</taxon>
        <taxon>Candidatus Uhriibacteriota</taxon>
    </lineage>
</organism>
<evidence type="ECO:0000256" key="12">
    <source>
        <dbReference type="ARBA" id="ARBA00023136"/>
    </source>
</evidence>
<dbReference type="GO" id="GO:0008955">
    <property type="term" value="F:peptidoglycan glycosyltransferase activity"/>
    <property type="evidence" value="ECO:0007669"/>
    <property type="project" value="UniProtKB-EC"/>
</dbReference>
<feature type="compositionally biased region" description="Low complexity" evidence="17">
    <location>
        <begin position="955"/>
        <end position="968"/>
    </location>
</feature>
<sequence length="978" mass="106829">MHHPYSPRRGRYSWANSRKSSFLGKIKEYIAYLKKANKTTLIKNALLACIAIALAGSIFLLGAFAWLSKDLPDPNSLTIREVPQSTKIYDNTGEHLLYEIAGEEKRTLVTLDQIPQYVVWATITAEDRNFYQHGGIDYKGIARAIFVDIITLSRSQGASTITQQLVKNAILSNEKTFTRKFKELLLSFALERRYTKDEIMQLYLNEIPYGSRNYGIEAASRAYYDMTVEDLSLAQSATLAAIPQATTYYLNNPDELEARKNWILGDMAELGYITQAEADAAMLEDTSITAYYSDIEAPHFVLWVKEQLEEKYGQKEVEQGGLTVITTLDFDMQNAAQTAVINNRDARADSYGFDNSGLVAIDPNNGHILAMVGSVDYFNDDIDGQVNVTLQPLQPGSSLKPVIYAAGFEVGYTPNTILWDTKTEFGTATGPYSPNNYDSQEHGPLTVRSALQGSLNIPAVKMLYLVGVQKAADFAARLGYTTLTDPSNYGLSMVLGGAEVKLLEHVSAYGVFATEGIYHEPVSILKVEDANGEALEEWEESDGQSVLDTNITRMISNVLSDNVARTPFFGANNYLTLGSRPVAAKTGTTNDYKDAWTIGYTPQLVTGVWVGNTDGSAMSHGAGGSAIAAPIWNEFMKAALADKPIVMFNSPEIPITGIPVIDGQIPSQEVTIDTASGKLATDRTPERFRETKVCGEYHSILYYIDPSNPIAGEIDKPVDSAYERWESSVQTYITNYNASLESGEAPLEECEIPTEEDDLHTTDNEPDITIKSPDSGDTVSGSIEITTKSSANRGVARIEYLIDNMVVNITNNTTSATITIPSWVGNGTHTLRVVAYDDIDNWGDDQISINVEGGSASSGARISNPLNDQEIEATEATYTIGVELSGPEALSVSVYQQNLITGSLSLIGTVDSPGSISTFTWTLPTTGEYLLSGSVETTDGKQDIEPIRVRVIQPSSSSSSSSSPFEYLSSEEETEVVE</sequence>
<dbReference type="PATRIC" id="fig|1618983.3.peg.281"/>
<comment type="subcellular location">
    <subcellularLocation>
        <location evidence="1">Cell membrane</location>
    </subcellularLocation>
</comment>
<dbReference type="InterPro" id="IPR012338">
    <property type="entry name" value="Beta-lactam/transpept-like"/>
</dbReference>
<keyword evidence="18" id="KW-0812">Transmembrane</keyword>
<dbReference type="PANTHER" id="PTHR32282">
    <property type="entry name" value="BINDING PROTEIN TRANSPEPTIDASE, PUTATIVE-RELATED"/>
    <property type="match status" value="1"/>
</dbReference>
<keyword evidence="11" id="KW-0573">Peptidoglycan synthesis</keyword>
<evidence type="ECO:0000259" key="20">
    <source>
        <dbReference type="Pfam" id="PF00912"/>
    </source>
</evidence>
<dbReference type="EMBL" id="LCAW01000005">
    <property type="protein sequence ID" value="KKR99517.1"/>
    <property type="molecule type" value="Genomic_DNA"/>
</dbReference>
<gene>
    <name evidence="21" type="ORF">UU50_C0005G0024</name>
</gene>
<keyword evidence="6" id="KW-0645">Protease</keyword>
<evidence type="ECO:0000256" key="14">
    <source>
        <dbReference type="ARBA" id="ARBA00023316"/>
    </source>
</evidence>
<keyword evidence="18" id="KW-1133">Transmembrane helix</keyword>
<dbReference type="FunFam" id="1.10.3810.10:FF:000001">
    <property type="entry name" value="Penicillin-binding protein 1A"/>
    <property type="match status" value="1"/>
</dbReference>
<evidence type="ECO:0000313" key="22">
    <source>
        <dbReference type="Proteomes" id="UP000033930"/>
    </source>
</evidence>